<dbReference type="PROSITE" id="PS51781">
    <property type="entry name" value="SH3B"/>
    <property type="match status" value="1"/>
</dbReference>
<feature type="domain" description="SLH" evidence="5">
    <location>
        <begin position="147"/>
        <end position="205"/>
    </location>
</feature>
<dbReference type="Proteomes" id="UP001159179">
    <property type="component" value="Unassembled WGS sequence"/>
</dbReference>
<dbReference type="Pfam" id="PF01520">
    <property type="entry name" value="Amidase_3"/>
    <property type="match status" value="1"/>
</dbReference>
<dbReference type="PROSITE" id="PS51272">
    <property type="entry name" value="SLH"/>
    <property type="match status" value="3"/>
</dbReference>
<dbReference type="CDD" id="cd02696">
    <property type="entry name" value="MurNAc-LAA"/>
    <property type="match status" value="1"/>
</dbReference>
<dbReference type="SMART" id="SM00287">
    <property type="entry name" value="SH3b"/>
    <property type="match status" value="1"/>
</dbReference>
<dbReference type="EMBL" id="JAROYP010000007">
    <property type="protein sequence ID" value="MDH5162034.1"/>
    <property type="molecule type" value="Genomic_DNA"/>
</dbReference>
<evidence type="ECO:0000259" key="6">
    <source>
        <dbReference type="PROSITE" id="PS51781"/>
    </source>
</evidence>
<evidence type="ECO:0000256" key="2">
    <source>
        <dbReference type="ARBA" id="ARBA00022801"/>
    </source>
</evidence>
<keyword evidence="3" id="KW-0961">Cell wall biogenesis/degradation</keyword>
<protein>
    <submittedName>
        <fullName evidence="7">N-acetylmuramoyl-L-alanine amidase</fullName>
        <ecNumber evidence="7">3.5.1.28</ecNumber>
    </submittedName>
</protein>
<name>A0AAW6SZY5_9BACI</name>
<organism evidence="7 8">
    <name type="scientific">Heyndrickxia oleronia</name>
    <dbReference type="NCBI Taxonomy" id="38875"/>
    <lineage>
        <taxon>Bacteria</taxon>
        <taxon>Bacillati</taxon>
        <taxon>Bacillota</taxon>
        <taxon>Bacilli</taxon>
        <taxon>Bacillales</taxon>
        <taxon>Bacillaceae</taxon>
        <taxon>Heyndrickxia</taxon>
    </lineage>
</organism>
<proteinExistence type="predicted"/>
<dbReference type="Pfam" id="PF08239">
    <property type="entry name" value="SH3_3"/>
    <property type="match status" value="1"/>
</dbReference>
<evidence type="ECO:0000256" key="4">
    <source>
        <dbReference type="SAM" id="SignalP"/>
    </source>
</evidence>
<dbReference type="GO" id="GO:0071555">
    <property type="term" value="P:cell wall organization"/>
    <property type="evidence" value="ECO:0007669"/>
    <property type="project" value="UniProtKB-KW"/>
</dbReference>
<evidence type="ECO:0000256" key="1">
    <source>
        <dbReference type="ARBA" id="ARBA00022729"/>
    </source>
</evidence>
<feature type="chain" id="PRO_5043801296" evidence="4">
    <location>
        <begin position="26"/>
        <end position="475"/>
    </location>
</feature>
<dbReference type="EC" id="3.5.1.28" evidence="7"/>
<dbReference type="InterPro" id="IPR002508">
    <property type="entry name" value="MurNAc-LAA_cat"/>
</dbReference>
<dbReference type="Gene3D" id="3.40.630.40">
    <property type="entry name" value="Zn-dependent exopeptidases"/>
    <property type="match status" value="1"/>
</dbReference>
<evidence type="ECO:0000259" key="5">
    <source>
        <dbReference type="PROSITE" id="PS51272"/>
    </source>
</evidence>
<dbReference type="Gene3D" id="2.30.30.40">
    <property type="entry name" value="SH3 Domains"/>
    <property type="match status" value="1"/>
</dbReference>
<feature type="domain" description="SLH" evidence="5">
    <location>
        <begin position="23"/>
        <end position="82"/>
    </location>
</feature>
<dbReference type="RefSeq" id="WP_251340105.1">
    <property type="nucleotide sequence ID" value="NZ_JALCJN010000001.1"/>
</dbReference>
<comment type="caution">
    <text evidence="7">The sequence shown here is derived from an EMBL/GenBank/DDBJ whole genome shotgun (WGS) entry which is preliminary data.</text>
</comment>
<dbReference type="AlphaFoldDB" id="A0AAW6SZY5"/>
<keyword evidence="2 7" id="KW-0378">Hydrolase</keyword>
<dbReference type="PANTHER" id="PTHR30404">
    <property type="entry name" value="N-ACETYLMURAMOYL-L-ALANINE AMIDASE"/>
    <property type="match status" value="1"/>
</dbReference>
<dbReference type="GO" id="GO:0030288">
    <property type="term" value="C:outer membrane-bounded periplasmic space"/>
    <property type="evidence" value="ECO:0007669"/>
    <property type="project" value="TreeGrafter"/>
</dbReference>
<dbReference type="SMART" id="SM00646">
    <property type="entry name" value="Ami_3"/>
    <property type="match status" value="1"/>
</dbReference>
<dbReference type="GO" id="GO:0008745">
    <property type="term" value="F:N-acetylmuramoyl-L-alanine amidase activity"/>
    <property type="evidence" value="ECO:0007669"/>
    <property type="project" value="UniProtKB-EC"/>
</dbReference>
<dbReference type="InterPro" id="IPR050695">
    <property type="entry name" value="N-acetylmuramoyl_amidase_3"/>
</dbReference>
<dbReference type="InterPro" id="IPR001119">
    <property type="entry name" value="SLH_dom"/>
</dbReference>
<feature type="domain" description="SLH" evidence="5">
    <location>
        <begin position="83"/>
        <end position="146"/>
    </location>
</feature>
<dbReference type="PANTHER" id="PTHR30404:SF0">
    <property type="entry name" value="N-ACETYLMURAMOYL-L-ALANINE AMIDASE AMIC"/>
    <property type="match status" value="1"/>
</dbReference>
<accession>A0AAW6SZY5</accession>
<reference evidence="7" key="1">
    <citation type="submission" date="2023-03" db="EMBL/GenBank/DDBJ databases">
        <title>Bacterial isolates from washroom surfaces on a university campus.</title>
        <authorList>
            <person name="Holman D.B."/>
            <person name="Gzyl K.E."/>
            <person name="Taheri A.E."/>
        </authorList>
    </citation>
    <scope>NUCLEOTIDE SEQUENCE</scope>
    <source>
        <strain evidence="7">RD03</strain>
    </source>
</reference>
<evidence type="ECO:0000313" key="7">
    <source>
        <dbReference type="EMBL" id="MDH5162034.1"/>
    </source>
</evidence>
<dbReference type="InterPro" id="IPR003646">
    <property type="entry name" value="SH3-like_bac-type"/>
</dbReference>
<sequence>MKTYKKIISILAILVLAMIPIKGHAAGTMSDIPAKSKTEIDYLINNKVITGYPDQTFRPNNNVTREEAATMIGRAIGLDGTKRTTSFADVKASSFGSGYIQSAVEAGIITGYEDKTFRPTNKITRGEMAYLLTKAFKLKETSNVSFKDVIMTSNQGIVINQMVTGGLSNGYPDGTFKPTNNISREEFSLMVARGMNEDFRVSSEAKPLGVKYVNATSLNVRKGPDTSYAAIGYLKSGDKVTVYSIANNWAYITNGSLTGYVSATYLSDAPPVVQPPTDPQDPTPPVTGKHVITIDAGHGGKDPGSSGNGLVEKDITLAVSLKVQKKLEAAGIKVVMTRTGDTYPTLQQRINIGVNAKADTFVSIHANKFGSESANGTESYYNTKAALSPRAEASKQLATFIQKRLVKALGTTDRGVKTADYQVITYNPLPAALIELGFLSNKSDASKLGSDNYQNLAAQAIVDGIKDYYNWKDKQ</sequence>
<keyword evidence="1 4" id="KW-0732">Signal</keyword>
<dbReference type="SUPFAM" id="SSF53187">
    <property type="entry name" value="Zn-dependent exopeptidases"/>
    <property type="match status" value="1"/>
</dbReference>
<dbReference type="Pfam" id="PF00395">
    <property type="entry name" value="SLH"/>
    <property type="match status" value="3"/>
</dbReference>
<gene>
    <name evidence="7" type="ORF">P5X88_13880</name>
</gene>
<evidence type="ECO:0000313" key="8">
    <source>
        <dbReference type="Proteomes" id="UP001159179"/>
    </source>
</evidence>
<feature type="signal peptide" evidence="4">
    <location>
        <begin position="1"/>
        <end position="25"/>
    </location>
</feature>
<feature type="domain" description="SH3b" evidence="6">
    <location>
        <begin position="208"/>
        <end position="270"/>
    </location>
</feature>
<evidence type="ECO:0000256" key="3">
    <source>
        <dbReference type="ARBA" id="ARBA00023316"/>
    </source>
</evidence>
<dbReference type="GO" id="GO:0009253">
    <property type="term" value="P:peptidoglycan catabolic process"/>
    <property type="evidence" value="ECO:0007669"/>
    <property type="project" value="InterPro"/>
</dbReference>